<dbReference type="Proteomes" id="UP001370758">
    <property type="component" value="Unassembled WGS sequence"/>
</dbReference>
<evidence type="ECO:0000313" key="1">
    <source>
        <dbReference type="EMBL" id="KAK6499042.1"/>
    </source>
</evidence>
<evidence type="ECO:0000313" key="2">
    <source>
        <dbReference type="Proteomes" id="UP001370758"/>
    </source>
</evidence>
<dbReference type="EMBL" id="JAVHJL010000008">
    <property type="protein sequence ID" value="KAK6499042.1"/>
    <property type="molecule type" value="Genomic_DNA"/>
</dbReference>
<reference evidence="1 2" key="1">
    <citation type="submission" date="2023-08" db="EMBL/GenBank/DDBJ databases">
        <authorList>
            <person name="Palmer J.M."/>
        </authorList>
    </citation>
    <scope>NUCLEOTIDE SEQUENCE [LARGE SCALE GENOMIC DNA]</scope>
    <source>
        <strain evidence="1 2">TWF481</strain>
    </source>
</reference>
<keyword evidence="2" id="KW-1185">Reference proteome</keyword>
<name>A0AAV9VZ22_9PEZI</name>
<sequence>MSILMNTLRRATLQSSIRAARGTRMVRTGSQSPKQKHWTESNPAIYAYLFGSITFFGKLFLLAEQDKEARENFRMSMYGYKCDLRIFERDVKILEALVQKRLKEG</sequence>
<organism evidence="1 2">
    <name type="scientific">Arthrobotrys musiformis</name>
    <dbReference type="NCBI Taxonomy" id="47236"/>
    <lineage>
        <taxon>Eukaryota</taxon>
        <taxon>Fungi</taxon>
        <taxon>Dikarya</taxon>
        <taxon>Ascomycota</taxon>
        <taxon>Pezizomycotina</taxon>
        <taxon>Orbiliomycetes</taxon>
        <taxon>Orbiliales</taxon>
        <taxon>Orbiliaceae</taxon>
        <taxon>Arthrobotrys</taxon>
    </lineage>
</organism>
<dbReference type="AlphaFoldDB" id="A0AAV9VZ22"/>
<accession>A0AAV9VZ22</accession>
<protein>
    <submittedName>
        <fullName evidence="1">Uncharacterized protein</fullName>
    </submittedName>
</protein>
<gene>
    <name evidence="1" type="ORF">TWF481_011611</name>
</gene>
<proteinExistence type="predicted"/>
<comment type="caution">
    <text evidence="1">The sequence shown here is derived from an EMBL/GenBank/DDBJ whole genome shotgun (WGS) entry which is preliminary data.</text>
</comment>